<keyword evidence="3" id="KW-0808">Transferase</keyword>
<dbReference type="RefSeq" id="WP_208675585.1">
    <property type="nucleotide sequence ID" value="NZ_CP070380.1"/>
</dbReference>
<dbReference type="CDD" id="cd06223">
    <property type="entry name" value="PRTases_typeI"/>
    <property type="match status" value="1"/>
</dbReference>
<accession>A0ABT8HKH1</accession>
<feature type="domain" description="Orotate phosphoribosyltransferase-like" evidence="2">
    <location>
        <begin position="29"/>
        <end position="211"/>
    </location>
</feature>
<evidence type="ECO:0000259" key="2">
    <source>
        <dbReference type="Pfam" id="PF15609"/>
    </source>
</evidence>
<comment type="caution">
    <text evidence="3">The sequence shown here is derived from an EMBL/GenBank/DDBJ whole genome shotgun (WGS) entry which is preliminary data.</text>
</comment>
<gene>
    <name evidence="3" type="ORF">QYF68_26075</name>
</gene>
<dbReference type="InterPro" id="IPR022537">
    <property type="entry name" value="TRSP_dom"/>
</dbReference>
<sequence>MTAAPWATRELGFAVTDADARPGRSVATLVEPGLRRNPRRAHLLVSPVLGKHIPARPDVVIGSADQLGATVASVVGGPVDVLGMAETATGLGACVAARLDAEVYIHTTRRRTETDSYVEFEEGHSHATHHAVRPAPAHLFDADRPLVIVDDETSTGATALAAIGELHRRNPRAHYVLASLVDMRTAEHLGEARRLARRLGTRIDAASLAAGRVMLPTGLIDAVHALPPPRLNAVAERRGELRRLRHAWPPEVPDGGRHGFLRADADRFTAAVAEAADVVSRQLDNRRPVLVLGHEELMYLPLRLAGHLAAKSFSVKFQSTTRSPAYVHDVDGYPLRRGYRFTPCEIDQTEPRYLYNGWPHDAGVPTQYVLVVDGAADTAGLAGPGGVEDVLTAAGHDLLTVVVAGADTAALAAARDGRR</sequence>
<dbReference type="InterPro" id="IPR041688">
    <property type="entry name" value="PRTase_2"/>
</dbReference>
<dbReference type="Proteomes" id="UP001172687">
    <property type="component" value="Unassembled WGS sequence"/>
</dbReference>
<dbReference type="SUPFAM" id="SSF53271">
    <property type="entry name" value="PRTase-like"/>
    <property type="match status" value="1"/>
</dbReference>
<reference evidence="3" key="1">
    <citation type="submission" date="2023-07" db="EMBL/GenBank/DDBJ databases">
        <title>Degradation of tert-butanol by M. austroafricanum TBA100.</title>
        <authorList>
            <person name="Helbich S."/>
            <person name="Vainshtein Y."/>
        </authorList>
    </citation>
    <scope>NUCLEOTIDE SEQUENCE</scope>
    <source>
        <strain evidence="3">TBA100</strain>
    </source>
</reference>
<dbReference type="InterPro" id="IPR029057">
    <property type="entry name" value="PRTase-like"/>
</dbReference>
<dbReference type="Pfam" id="PF15609">
    <property type="entry name" value="PRTase_2"/>
    <property type="match status" value="1"/>
</dbReference>
<evidence type="ECO:0000313" key="3">
    <source>
        <dbReference type="EMBL" id="MDN4521263.1"/>
    </source>
</evidence>
<keyword evidence="3" id="KW-0328">Glycosyltransferase</keyword>
<keyword evidence="4" id="KW-1185">Reference proteome</keyword>
<dbReference type="GO" id="GO:0016757">
    <property type="term" value="F:glycosyltransferase activity"/>
    <property type="evidence" value="ECO:0007669"/>
    <property type="project" value="UniProtKB-KW"/>
</dbReference>
<evidence type="ECO:0000259" key="1">
    <source>
        <dbReference type="Pfam" id="PF12500"/>
    </source>
</evidence>
<proteinExistence type="predicted"/>
<protein>
    <submittedName>
        <fullName evidence="3">Phosphoribosyltransferase family protein</fullName>
    </submittedName>
</protein>
<dbReference type="InterPro" id="IPR000836">
    <property type="entry name" value="PRTase_dom"/>
</dbReference>
<dbReference type="EMBL" id="JAUHTC010000089">
    <property type="protein sequence ID" value="MDN4521263.1"/>
    <property type="molecule type" value="Genomic_DNA"/>
</dbReference>
<feature type="domain" description="TRSP" evidence="1">
    <location>
        <begin position="254"/>
        <end position="381"/>
    </location>
</feature>
<dbReference type="Gene3D" id="3.40.50.2020">
    <property type="match status" value="1"/>
</dbReference>
<evidence type="ECO:0000313" key="4">
    <source>
        <dbReference type="Proteomes" id="UP001172687"/>
    </source>
</evidence>
<name>A0ABT8HKH1_MYCAO</name>
<organism evidence="3 4">
    <name type="scientific">Mycolicibacterium austroafricanum</name>
    <name type="common">Mycobacterium austroafricanum</name>
    <dbReference type="NCBI Taxonomy" id="39687"/>
    <lineage>
        <taxon>Bacteria</taxon>
        <taxon>Bacillati</taxon>
        <taxon>Actinomycetota</taxon>
        <taxon>Actinomycetes</taxon>
        <taxon>Mycobacteriales</taxon>
        <taxon>Mycobacteriaceae</taxon>
        <taxon>Mycolicibacterium</taxon>
    </lineage>
</organism>
<dbReference type="Pfam" id="PF12500">
    <property type="entry name" value="TRSP"/>
    <property type="match status" value="1"/>
</dbReference>